<comment type="caution">
    <text evidence="4">The sequence shown here is derived from an EMBL/GenBank/DDBJ whole genome shotgun (WGS) entry which is preliminary data.</text>
</comment>
<name>A0A3S0ZZ75_ELYCH</name>
<dbReference type="Gene3D" id="3.30.200.20">
    <property type="entry name" value="Phosphorylase Kinase, domain 1"/>
    <property type="match status" value="1"/>
</dbReference>
<feature type="compositionally biased region" description="Basic and acidic residues" evidence="1">
    <location>
        <begin position="863"/>
        <end position="872"/>
    </location>
</feature>
<dbReference type="OrthoDB" id="5973359at2759"/>
<reference evidence="4 5" key="1">
    <citation type="submission" date="2019-01" db="EMBL/GenBank/DDBJ databases">
        <title>A draft genome assembly of the solar-powered sea slug Elysia chlorotica.</title>
        <authorList>
            <person name="Cai H."/>
            <person name="Li Q."/>
            <person name="Fang X."/>
            <person name="Li J."/>
            <person name="Curtis N.E."/>
            <person name="Altenburger A."/>
            <person name="Shibata T."/>
            <person name="Feng M."/>
            <person name="Maeda T."/>
            <person name="Schwartz J.A."/>
            <person name="Shigenobu S."/>
            <person name="Lundholm N."/>
            <person name="Nishiyama T."/>
            <person name="Yang H."/>
            <person name="Hasebe M."/>
            <person name="Li S."/>
            <person name="Pierce S.K."/>
            <person name="Wang J."/>
        </authorList>
    </citation>
    <scope>NUCLEOTIDE SEQUENCE [LARGE SCALE GENOMIC DNA]</scope>
    <source>
        <strain evidence="4">EC2010</strain>
        <tissue evidence="4">Whole organism of an adult</tissue>
    </source>
</reference>
<proteinExistence type="predicted"/>
<dbReference type="GO" id="GO:0005524">
    <property type="term" value="F:ATP binding"/>
    <property type="evidence" value="ECO:0007669"/>
    <property type="project" value="InterPro"/>
</dbReference>
<accession>A0A3S0ZZ75</accession>
<feature type="compositionally biased region" description="Basic and acidic residues" evidence="1">
    <location>
        <begin position="722"/>
        <end position="733"/>
    </location>
</feature>
<feature type="region of interest" description="Disordered" evidence="1">
    <location>
        <begin position="944"/>
        <end position="1083"/>
    </location>
</feature>
<feature type="non-terminal residue" evidence="4">
    <location>
        <position position="1167"/>
    </location>
</feature>
<feature type="signal peptide" evidence="2">
    <location>
        <begin position="1"/>
        <end position="21"/>
    </location>
</feature>
<dbReference type="InterPro" id="IPR000719">
    <property type="entry name" value="Prot_kinase_dom"/>
</dbReference>
<keyword evidence="5" id="KW-1185">Reference proteome</keyword>
<feature type="domain" description="Protein kinase" evidence="3">
    <location>
        <begin position="109"/>
        <end position="387"/>
    </location>
</feature>
<feature type="region of interest" description="Disordered" evidence="1">
    <location>
        <begin position="454"/>
        <end position="495"/>
    </location>
</feature>
<keyword evidence="2" id="KW-0732">Signal</keyword>
<dbReference type="PROSITE" id="PS00109">
    <property type="entry name" value="PROTEIN_KINASE_TYR"/>
    <property type="match status" value="1"/>
</dbReference>
<evidence type="ECO:0000256" key="2">
    <source>
        <dbReference type="SAM" id="SignalP"/>
    </source>
</evidence>
<dbReference type="EMBL" id="RQTK01000049">
    <property type="protein sequence ID" value="RUS89723.1"/>
    <property type="molecule type" value="Genomic_DNA"/>
</dbReference>
<evidence type="ECO:0000256" key="1">
    <source>
        <dbReference type="SAM" id="MobiDB-lite"/>
    </source>
</evidence>
<sequence>MFVLIILSISLPLCLVMVVFSCLNCFQRQKFQTFENNQSGRAQNNPSFTVDITDSQGNEHVAIEPLPDILAKATAAAPLRPKIICSERGKQDATLSLVSVQRSFPREQIQYLNEVESGWFGKVLDSEASKIISGCDKSRVMVKMLKDDASKFEQKQFLDEVLAFRCLEHANLLGLLGQCIETTPFLILLEFAPHGNLKTFLIEHRLEVDALIKRNRLHGFAADVAAGVACLHRHGYIHNDLAARNCVIMADYTVKIGDYGISDIVFKEDYMTSGSDLLPIRWMAPEALAQSNGVWTARPGNKASDMWSVAFGVLLWEVFSFGDRPYGALTDEAVLQGVFLDKVLKLAELDSRLNDRDRLWQIIGQCWQEPAQRVEIEHLYQQLDRLISARRDTFEVPMDFEQRWSELPPSKRASSADTELGSRTALAGSFVSSTTTERSSVASINTEAVSEITVSSELPENSSAPYAHAYDGSGDIQEGFTGATETKTSKSGAVGSGDAQNFVSLDVNADVVVEHGNQEAVVTPVKPIAVMSSTPSDQIQSEISEYFSPLTSTPNTLYDTAIEASKTAESGSKDSELVGIDSSFQSIEDEAELTSIKPELDDSNEPQDTSGDFTEFVRTSPTAKSLDFGDFESSHLDAEAEVSEDATLGISSDFSDFKGAREDFSTIGETDKTADQRRQIEAENPVPEKVEGPQSLSLQFDSLNFDSLAEDNLEGKFSPSRVEPEPEDLKPHDILVPGTAQMSESGLEIETVKAPNPGPLLDEDVDQLVQSSNKLELASLGNISVPSLPSEPAQFVLPEAPVVPTPVPAQAMAFTDVPEPRQSLEQSLAALPAQVPAGDALDKSQESLMAVLGESLESQPKSQEFEPNRPEDMVTEAPSDSEKVGTARKFKSETAVHSLRNVEEEKRLTSDLDSDSPLLNGHELTDHLTVCEDRSTFPSQHYECVDVGPLSPDDDVTADSGILSGRQGHFSDSANDDDDDDNDDYDNDEEVAGGSSITGLPRTESPLSAPSPADSDSDVSTSSSTSTSGSSGGEYSCDSGQHTPRPALDTGQRSGPPLDTGQASHRRYGSSAPEKNSGAEEETLEMITDMYLSKGVKSPRVFEMRPLETIPEDQVLASPVLYRDNSTATPSDTSSLEVKYEDLFGTDGFEWDDLCEDSVGDEPRLNS</sequence>
<dbReference type="STRING" id="188477.A0A3S0ZZ75"/>
<feature type="compositionally biased region" description="Low complexity" evidence="1">
    <location>
        <begin position="1005"/>
        <end position="1029"/>
    </location>
</feature>
<evidence type="ECO:0000259" key="3">
    <source>
        <dbReference type="PROSITE" id="PS50011"/>
    </source>
</evidence>
<dbReference type="Proteomes" id="UP000271974">
    <property type="component" value="Unassembled WGS sequence"/>
</dbReference>
<dbReference type="InterPro" id="IPR008266">
    <property type="entry name" value="Tyr_kinase_AS"/>
</dbReference>
<feature type="compositionally biased region" description="Acidic residues" evidence="1">
    <location>
        <begin position="974"/>
        <end position="991"/>
    </location>
</feature>
<feature type="region of interest" description="Disordered" evidence="1">
    <location>
        <begin position="711"/>
        <end position="733"/>
    </location>
</feature>
<protein>
    <recommendedName>
        <fullName evidence="3">Protein kinase domain-containing protein</fullName>
    </recommendedName>
</protein>
<dbReference type="SUPFAM" id="SSF56112">
    <property type="entry name" value="Protein kinase-like (PK-like)"/>
    <property type="match status" value="1"/>
</dbReference>
<evidence type="ECO:0000313" key="4">
    <source>
        <dbReference type="EMBL" id="RUS89723.1"/>
    </source>
</evidence>
<gene>
    <name evidence="4" type="ORF">EGW08_002541</name>
</gene>
<evidence type="ECO:0000313" key="5">
    <source>
        <dbReference type="Proteomes" id="UP000271974"/>
    </source>
</evidence>
<feature type="chain" id="PRO_5018693657" description="Protein kinase domain-containing protein" evidence="2">
    <location>
        <begin position="22"/>
        <end position="1167"/>
    </location>
</feature>
<feature type="region of interest" description="Disordered" evidence="1">
    <location>
        <begin position="853"/>
        <end position="921"/>
    </location>
</feature>
<dbReference type="PANTHER" id="PTHR24417:SF7">
    <property type="entry name" value="CHROMATIN MODIFICATION-RELATED PROTEIN EAF1"/>
    <property type="match status" value="1"/>
</dbReference>
<dbReference type="AlphaFoldDB" id="A0A3S0ZZ75"/>
<organism evidence="4 5">
    <name type="scientific">Elysia chlorotica</name>
    <name type="common">Eastern emerald elysia</name>
    <name type="synonym">Sea slug</name>
    <dbReference type="NCBI Taxonomy" id="188477"/>
    <lineage>
        <taxon>Eukaryota</taxon>
        <taxon>Metazoa</taxon>
        <taxon>Spiralia</taxon>
        <taxon>Lophotrochozoa</taxon>
        <taxon>Mollusca</taxon>
        <taxon>Gastropoda</taxon>
        <taxon>Heterobranchia</taxon>
        <taxon>Euthyneura</taxon>
        <taxon>Panpulmonata</taxon>
        <taxon>Sacoglossa</taxon>
        <taxon>Placobranchoidea</taxon>
        <taxon>Plakobranchidae</taxon>
        <taxon>Elysia</taxon>
    </lineage>
</organism>
<feature type="compositionally biased region" description="Basic and acidic residues" evidence="1">
    <location>
        <begin position="880"/>
        <end position="910"/>
    </location>
</feature>
<dbReference type="InterPro" id="IPR001245">
    <property type="entry name" value="Ser-Thr/Tyr_kinase_cat_dom"/>
</dbReference>
<dbReference type="PROSITE" id="PS50011">
    <property type="entry name" value="PROTEIN_KINASE_DOM"/>
    <property type="match status" value="1"/>
</dbReference>
<dbReference type="PANTHER" id="PTHR24417">
    <property type="entry name" value="SERINE/THREONINE-PROTEIN KINASE LMTK1"/>
    <property type="match status" value="1"/>
</dbReference>
<dbReference type="GO" id="GO:0004672">
    <property type="term" value="F:protein kinase activity"/>
    <property type="evidence" value="ECO:0007669"/>
    <property type="project" value="InterPro"/>
</dbReference>
<dbReference type="Gene3D" id="1.10.510.10">
    <property type="entry name" value="Transferase(Phosphotransferase) domain 1"/>
    <property type="match status" value="1"/>
</dbReference>
<dbReference type="InterPro" id="IPR011009">
    <property type="entry name" value="Kinase-like_dom_sf"/>
</dbReference>
<dbReference type="Pfam" id="PF07714">
    <property type="entry name" value="PK_Tyr_Ser-Thr"/>
    <property type="match status" value="1"/>
</dbReference>
<dbReference type="PRINTS" id="PR00109">
    <property type="entry name" value="TYRKINASE"/>
</dbReference>
<feature type="compositionally biased region" description="Polar residues" evidence="1">
    <location>
        <begin position="454"/>
        <end position="464"/>
    </location>
</feature>